<dbReference type="PANTHER" id="PTHR10707:SF10">
    <property type="entry name" value="CYTOCHROME C OXIDASE SUBUNIT 4"/>
    <property type="match status" value="1"/>
</dbReference>
<dbReference type="InterPro" id="IPR004203">
    <property type="entry name" value="Cyt_c_oxidase_su4_fam"/>
</dbReference>
<keyword evidence="8" id="KW-0496">Mitochondrion</keyword>
<dbReference type="EMBL" id="EAAA01002133">
    <property type="status" value="NOT_ANNOTATED_CDS"/>
    <property type="molecule type" value="Genomic_DNA"/>
</dbReference>
<evidence type="ECO:0000256" key="7">
    <source>
        <dbReference type="ARBA" id="ARBA00023002"/>
    </source>
</evidence>
<dbReference type="STRING" id="7719.ENSCINP00000035349"/>
<dbReference type="FunCoup" id="H2Y0B5">
    <property type="interactions" value="231"/>
</dbReference>
<sequence length="177" mass="20277">MLRVALHRVVSHRSVHLTKVRPSMVVGFGGPVQLAENRDPNVNPIFHESLTNPIPDKPRTLKYTGDLATLKEMEVGDWKKLSVEEQMDLYNSYFGTSIADMCRDQDGWKSVLGAGMIFISFGLLLHLFIHLYINPPYVWTTLDEDWVKASIKRQIQSHAGDITGYSSKWDYANNRWK</sequence>
<dbReference type="OMA" id="DEPFCTD"/>
<dbReference type="Proteomes" id="UP000008144">
    <property type="component" value="Chromosome 5"/>
</dbReference>
<dbReference type="SUPFAM" id="SSF81406">
    <property type="entry name" value="Mitochondrial cytochrome c oxidase subunit IV"/>
    <property type="match status" value="1"/>
</dbReference>
<keyword evidence="9 10" id="KW-0472">Membrane</keyword>
<evidence type="ECO:0000256" key="2">
    <source>
        <dbReference type="ARBA" id="ARBA00008135"/>
    </source>
</evidence>
<dbReference type="Pfam" id="PF02936">
    <property type="entry name" value="COX4"/>
    <property type="match status" value="1"/>
</dbReference>
<evidence type="ECO:0000256" key="6">
    <source>
        <dbReference type="ARBA" id="ARBA00022989"/>
    </source>
</evidence>
<protein>
    <submittedName>
        <fullName evidence="11">Cytochrome c oxidase subunit 4 isoform 1, mitochondrial-like</fullName>
    </submittedName>
</protein>
<dbReference type="Ensembl" id="ENSCINT00000032001.1">
    <property type="protein sequence ID" value="ENSCINP00000035349.1"/>
    <property type="gene ID" value="ENSCING00000022374.1"/>
</dbReference>
<dbReference type="PANTHER" id="PTHR10707">
    <property type="entry name" value="CYTOCHROME C OXIDASE SUBUNIT IV"/>
    <property type="match status" value="1"/>
</dbReference>
<evidence type="ECO:0000256" key="5">
    <source>
        <dbReference type="ARBA" id="ARBA00022946"/>
    </source>
</evidence>
<comment type="subcellular location">
    <subcellularLocation>
        <location evidence="1">Mitochondrion inner membrane</location>
        <topology evidence="1">Single-pass membrane protein</topology>
    </subcellularLocation>
</comment>
<evidence type="ECO:0000256" key="9">
    <source>
        <dbReference type="ARBA" id="ARBA00023136"/>
    </source>
</evidence>
<keyword evidence="5" id="KW-0809">Transit peptide</keyword>
<dbReference type="GO" id="GO:0045277">
    <property type="term" value="C:respiratory chain complex IV"/>
    <property type="evidence" value="ECO:0000318"/>
    <property type="project" value="GO_Central"/>
</dbReference>
<evidence type="ECO:0000256" key="8">
    <source>
        <dbReference type="ARBA" id="ARBA00023128"/>
    </source>
</evidence>
<feature type="transmembrane region" description="Helical" evidence="10">
    <location>
        <begin position="111"/>
        <end position="133"/>
    </location>
</feature>
<keyword evidence="7" id="KW-0560">Oxidoreductase</keyword>
<dbReference type="InParanoid" id="H2Y0B5"/>
<comment type="similarity">
    <text evidence="2">Belongs to the cytochrome c oxidase IV family.</text>
</comment>
<accession>H2Y0B5</accession>
<gene>
    <name evidence="11" type="primary">LOC113474267</name>
</gene>
<dbReference type="GO" id="GO:0005743">
    <property type="term" value="C:mitochondrial inner membrane"/>
    <property type="evidence" value="ECO:0007669"/>
    <property type="project" value="UniProtKB-SubCell"/>
</dbReference>
<dbReference type="GO" id="GO:0006123">
    <property type="term" value="P:mitochondrial electron transport, cytochrome c to oxygen"/>
    <property type="evidence" value="ECO:0000318"/>
    <property type="project" value="GO_Central"/>
</dbReference>
<keyword evidence="6 10" id="KW-1133">Transmembrane helix</keyword>
<dbReference type="GO" id="GO:0016491">
    <property type="term" value="F:oxidoreductase activity"/>
    <property type="evidence" value="ECO:0007669"/>
    <property type="project" value="UniProtKB-KW"/>
</dbReference>
<keyword evidence="4" id="KW-0999">Mitochondrion inner membrane</keyword>
<organism evidence="11 12">
    <name type="scientific">Ciona intestinalis</name>
    <name type="common">Transparent sea squirt</name>
    <name type="synonym">Ascidia intestinalis</name>
    <dbReference type="NCBI Taxonomy" id="7719"/>
    <lineage>
        <taxon>Eukaryota</taxon>
        <taxon>Metazoa</taxon>
        <taxon>Chordata</taxon>
        <taxon>Tunicata</taxon>
        <taxon>Ascidiacea</taxon>
        <taxon>Phlebobranchia</taxon>
        <taxon>Cionidae</taxon>
        <taxon>Ciona</taxon>
    </lineage>
</organism>
<reference evidence="12" key="1">
    <citation type="journal article" date="2002" name="Science">
        <title>The draft genome of Ciona intestinalis: insights into chordate and vertebrate origins.</title>
        <authorList>
            <person name="Dehal P."/>
            <person name="Satou Y."/>
            <person name="Campbell R.K."/>
            <person name="Chapman J."/>
            <person name="Degnan B."/>
            <person name="De Tomaso A."/>
            <person name="Davidson B."/>
            <person name="Di Gregorio A."/>
            <person name="Gelpke M."/>
            <person name="Goodstein D.M."/>
            <person name="Harafuji N."/>
            <person name="Hastings K.E."/>
            <person name="Ho I."/>
            <person name="Hotta K."/>
            <person name="Huang W."/>
            <person name="Kawashima T."/>
            <person name="Lemaire P."/>
            <person name="Martinez D."/>
            <person name="Meinertzhagen I.A."/>
            <person name="Necula S."/>
            <person name="Nonaka M."/>
            <person name="Putnam N."/>
            <person name="Rash S."/>
            <person name="Saiga H."/>
            <person name="Satake M."/>
            <person name="Terry A."/>
            <person name="Yamada L."/>
            <person name="Wang H.G."/>
            <person name="Awazu S."/>
            <person name="Azumi K."/>
            <person name="Boore J."/>
            <person name="Branno M."/>
            <person name="Chin-Bow S."/>
            <person name="DeSantis R."/>
            <person name="Doyle S."/>
            <person name="Francino P."/>
            <person name="Keys D.N."/>
            <person name="Haga S."/>
            <person name="Hayashi H."/>
            <person name="Hino K."/>
            <person name="Imai K.S."/>
            <person name="Inaba K."/>
            <person name="Kano S."/>
            <person name="Kobayashi K."/>
            <person name="Kobayashi M."/>
            <person name="Lee B.I."/>
            <person name="Makabe K.W."/>
            <person name="Manohar C."/>
            <person name="Matassi G."/>
            <person name="Medina M."/>
            <person name="Mochizuki Y."/>
            <person name="Mount S."/>
            <person name="Morishita T."/>
            <person name="Miura S."/>
            <person name="Nakayama A."/>
            <person name="Nishizaka S."/>
            <person name="Nomoto H."/>
            <person name="Ohta F."/>
            <person name="Oishi K."/>
            <person name="Rigoutsos I."/>
            <person name="Sano M."/>
            <person name="Sasaki A."/>
            <person name="Sasakura Y."/>
            <person name="Shoguchi E."/>
            <person name="Shin-i T."/>
            <person name="Spagnuolo A."/>
            <person name="Stainier D."/>
            <person name="Suzuki M.M."/>
            <person name="Tassy O."/>
            <person name="Takatori N."/>
            <person name="Tokuoka M."/>
            <person name="Yagi K."/>
            <person name="Yoshizaki F."/>
            <person name="Wada S."/>
            <person name="Zhang C."/>
            <person name="Hyatt P.D."/>
            <person name="Larimer F."/>
            <person name="Detter C."/>
            <person name="Doggett N."/>
            <person name="Glavina T."/>
            <person name="Hawkins T."/>
            <person name="Richardson P."/>
            <person name="Lucas S."/>
            <person name="Kohara Y."/>
            <person name="Levine M."/>
            <person name="Satoh N."/>
            <person name="Rokhsar D.S."/>
        </authorList>
    </citation>
    <scope>NUCLEOTIDE SEQUENCE [LARGE SCALE GENOMIC DNA]</scope>
</reference>
<name>H2Y0B5_CIOIN</name>
<reference evidence="11" key="4">
    <citation type="submission" date="2025-09" db="UniProtKB">
        <authorList>
            <consortium name="Ensembl"/>
        </authorList>
    </citation>
    <scope>IDENTIFICATION</scope>
</reference>
<evidence type="ECO:0000256" key="10">
    <source>
        <dbReference type="SAM" id="Phobius"/>
    </source>
</evidence>
<dbReference type="GeneTree" id="ENSGT00390000002407"/>
<dbReference type="InterPro" id="IPR036639">
    <property type="entry name" value="Cyt_c_oxidase_su4_sf"/>
</dbReference>
<evidence type="ECO:0000256" key="4">
    <source>
        <dbReference type="ARBA" id="ARBA00022792"/>
    </source>
</evidence>
<evidence type="ECO:0000256" key="1">
    <source>
        <dbReference type="ARBA" id="ARBA00004434"/>
    </source>
</evidence>
<reference evidence="11" key="3">
    <citation type="submission" date="2025-08" db="UniProtKB">
        <authorList>
            <consortium name="Ensembl"/>
        </authorList>
    </citation>
    <scope>IDENTIFICATION</scope>
</reference>
<evidence type="ECO:0000313" key="11">
    <source>
        <dbReference type="Ensembl" id="ENSCINP00000035349.1"/>
    </source>
</evidence>
<proteinExistence type="inferred from homology"/>
<evidence type="ECO:0000256" key="3">
    <source>
        <dbReference type="ARBA" id="ARBA00022692"/>
    </source>
</evidence>
<dbReference type="AlphaFoldDB" id="H2Y0B5"/>
<keyword evidence="12" id="KW-1185">Reference proteome</keyword>
<dbReference type="HOGENOM" id="CLU_117340_0_0_1"/>
<reference evidence="11" key="2">
    <citation type="journal article" date="2008" name="Genome Biol.">
        <title>Improved genome assembly and evidence-based global gene model set for the chordate Ciona intestinalis: new insight into intron and operon populations.</title>
        <authorList>
            <person name="Satou Y."/>
            <person name="Mineta K."/>
            <person name="Ogasawara M."/>
            <person name="Sasakura Y."/>
            <person name="Shoguchi E."/>
            <person name="Ueno K."/>
            <person name="Yamada L."/>
            <person name="Matsumoto J."/>
            <person name="Wasserscheid J."/>
            <person name="Dewar K."/>
            <person name="Wiley G.B."/>
            <person name="Macmil S.L."/>
            <person name="Roe B.A."/>
            <person name="Zeller R.W."/>
            <person name="Hastings K.E."/>
            <person name="Lemaire P."/>
            <person name="Lindquist E."/>
            <person name="Endo T."/>
            <person name="Hotta K."/>
            <person name="Inaba K."/>
        </authorList>
    </citation>
    <scope>NUCLEOTIDE SEQUENCE [LARGE SCALE GENOMIC DNA]</scope>
    <source>
        <strain evidence="11">wild type</strain>
    </source>
</reference>
<evidence type="ECO:0000313" key="12">
    <source>
        <dbReference type="Proteomes" id="UP000008144"/>
    </source>
</evidence>
<dbReference type="Gene3D" id="1.10.442.10">
    <property type="entry name" value="Cytochrome c oxidase subunit IV"/>
    <property type="match status" value="1"/>
</dbReference>
<keyword evidence="3 10" id="KW-0812">Transmembrane</keyword>